<feature type="transmembrane region" description="Helical" evidence="1">
    <location>
        <begin position="442"/>
        <end position="459"/>
    </location>
</feature>
<proteinExistence type="predicted"/>
<keyword evidence="1" id="KW-1133">Transmembrane helix</keyword>
<evidence type="ECO:0008006" key="3">
    <source>
        <dbReference type="Google" id="ProtNLM"/>
    </source>
</evidence>
<dbReference type="EMBL" id="JNSL01000002">
    <property type="protein sequence ID" value="KGA21693.1"/>
    <property type="molecule type" value="Genomic_DNA"/>
</dbReference>
<feature type="transmembrane region" description="Helical" evidence="1">
    <location>
        <begin position="418"/>
        <end position="435"/>
    </location>
</feature>
<dbReference type="AlphaFoldDB" id="A0A094SSC1"/>
<accession>A0A094SSC1</accession>
<feature type="transmembrane region" description="Helical" evidence="1">
    <location>
        <begin position="182"/>
        <end position="202"/>
    </location>
</feature>
<feature type="transmembrane region" description="Helical" evidence="1">
    <location>
        <begin position="268"/>
        <end position="288"/>
    </location>
</feature>
<sequence length="566" mass="61387">MRNSEPSSLQARIVLFAAVVCGAFMVSVALRQAGPTVHPDEWGFLSNGQVLIGHTEAPIPTGSFYPAGYGVITGLGALVTGSLHGAYRFSLLANVVLAIATAWFAGRLAVKGFGASKRMGRVVAALVFVLPGTIVTAMFAWPETASRLAFLVFISFVMMAAKNRTPFQVVGLGLFTGLMPALHGRFTLLIPVVGAVFLWWGIQRLVSRRVALLAIVVTAIGYEGSRLLNQFVKRSLYEASYDQESRLLRRLFDPTVWPALLRTMAGQTWYLTATSCGLIGVGVAFAVWRVRSEGGPRTVSADPQRLGLLVLIVSSLLVIFTGGLQLLYGNRGDHLIYGRYVEILVPALLVVACVGLEKSFVLAQRAWLLTGLFVGALSLFYVLIDGGDGVKGGYLRNDIVFPNIVGTDLVRYLVSPSLVNFGAVFVLAALVLWTVSRRHGSWAVVVLTVVLAAGCMYSGSRSILSRTDDLVAVSQTLAKVQDSGTQLVGFDMGVRNDRSYYYLRYKLHPIKIVRFDISGPDAVIPAEYSCVYGMPNRPPSDGEWTIVADEVVLQRVLFQRVGTTHC</sequence>
<protein>
    <recommendedName>
        <fullName evidence="3">Glycosyltransferase RgtA/B/C/D-like domain-containing protein</fullName>
    </recommendedName>
</protein>
<feature type="transmembrane region" description="Helical" evidence="1">
    <location>
        <begin position="91"/>
        <end position="110"/>
    </location>
</feature>
<organism evidence="2">
    <name type="scientific">freshwater metagenome</name>
    <dbReference type="NCBI Taxonomy" id="449393"/>
    <lineage>
        <taxon>unclassified sequences</taxon>
        <taxon>metagenomes</taxon>
        <taxon>ecological metagenomes</taxon>
    </lineage>
</organism>
<keyword evidence="1" id="KW-0812">Transmembrane</keyword>
<feature type="transmembrane region" description="Helical" evidence="1">
    <location>
        <begin position="308"/>
        <end position="328"/>
    </location>
</feature>
<comment type="caution">
    <text evidence="2">The sequence shown here is derived from an EMBL/GenBank/DDBJ whole genome shotgun (WGS) entry which is preliminary data.</text>
</comment>
<reference evidence="2" key="1">
    <citation type="submission" date="2014-06" db="EMBL/GenBank/DDBJ databases">
        <title>Key roles for freshwater Actinobacteria revealed by deep metagenomic sequencing.</title>
        <authorList>
            <person name="Ghai R."/>
            <person name="Mizuno C.M."/>
            <person name="Picazo A."/>
            <person name="Camacho A."/>
            <person name="Rodriguez-Valera F."/>
        </authorList>
    </citation>
    <scope>NUCLEOTIDE SEQUENCE</scope>
</reference>
<evidence type="ECO:0000313" key="2">
    <source>
        <dbReference type="EMBL" id="KGA21693.1"/>
    </source>
</evidence>
<evidence type="ECO:0000256" key="1">
    <source>
        <dbReference type="SAM" id="Phobius"/>
    </source>
</evidence>
<feature type="transmembrane region" description="Helical" evidence="1">
    <location>
        <begin position="366"/>
        <end position="384"/>
    </location>
</feature>
<feature type="transmembrane region" description="Helical" evidence="1">
    <location>
        <begin position="334"/>
        <end position="354"/>
    </location>
</feature>
<gene>
    <name evidence="2" type="ORF">GM51_0655</name>
</gene>
<feature type="transmembrane region" description="Helical" evidence="1">
    <location>
        <begin position="122"/>
        <end position="139"/>
    </location>
</feature>
<keyword evidence="1" id="KW-0472">Membrane</keyword>
<name>A0A094SSC1_9ZZZZ</name>